<protein>
    <recommendedName>
        <fullName evidence="21">C2 domain-containing protein</fullName>
    </recommendedName>
</protein>
<dbReference type="GO" id="GO:0006869">
    <property type="term" value="P:lipid transport"/>
    <property type="evidence" value="ECO:0007669"/>
    <property type="project" value="UniProtKB-KW"/>
</dbReference>
<dbReference type="GO" id="GO:0008429">
    <property type="term" value="F:phosphatidylethanolamine binding"/>
    <property type="evidence" value="ECO:0007669"/>
    <property type="project" value="TreeGrafter"/>
</dbReference>
<dbReference type="Pfam" id="PF00168">
    <property type="entry name" value="C2"/>
    <property type="match status" value="3"/>
</dbReference>
<dbReference type="Pfam" id="PF17047">
    <property type="entry name" value="SMP_LBD"/>
    <property type="match status" value="1"/>
</dbReference>
<dbReference type="GO" id="GO:0005886">
    <property type="term" value="C:plasma membrane"/>
    <property type="evidence" value="ECO:0007669"/>
    <property type="project" value="UniProtKB-SubCell"/>
</dbReference>
<dbReference type="STRING" id="34508.A0A4U5M6L2"/>
<evidence type="ECO:0000256" key="8">
    <source>
        <dbReference type="ARBA" id="ARBA00022737"/>
    </source>
</evidence>
<evidence type="ECO:0000313" key="19">
    <source>
        <dbReference type="EMBL" id="TKR64183.1"/>
    </source>
</evidence>
<dbReference type="OrthoDB" id="1029639at2759"/>
<dbReference type="PROSITE" id="PS51847">
    <property type="entry name" value="SMP"/>
    <property type="match status" value="1"/>
</dbReference>
<dbReference type="PROSITE" id="PS51257">
    <property type="entry name" value="PROKAR_LIPOPROTEIN"/>
    <property type="match status" value="1"/>
</dbReference>
<keyword evidence="9" id="KW-0256">Endoplasmic reticulum</keyword>
<keyword evidence="12" id="KW-0445">Lipid transport</keyword>
<dbReference type="GO" id="GO:0031210">
    <property type="term" value="F:phosphatidylcholine binding"/>
    <property type="evidence" value="ECO:0007669"/>
    <property type="project" value="TreeGrafter"/>
</dbReference>
<evidence type="ECO:0000256" key="2">
    <source>
        <dbReference type="ARBA" id="ARBA00004477"/>
    </source>
</evidence>
<dbReference type="SMART" id="SM00239">
    <property type="entry name" value="C2"/>
    <property type="match status" value="3"/>
</dbReference>
<keyword evidence="13" id="KW-0446">Lipid-binding</keyword>
<dbReference type="AlphaFoldDB" id="A0A4U5M6L2"/>
<comment type="caution">
    <text evidence="19">The sequence shown here is derived from an EMBL/GenBank/DDBJ whole genome shotgun (WGS) entry which is preliminary data.</text>
</comment>
<evidence type="ECO:0000256" key="3">
    <source>
        <dbReference type="ARBA" id="ARBA00005867"/>
    </source>
</evidence>
<dbReference type="InterPro" id="IPR037749">
    <property type="entry name" value="Ext_Synaptotagmin_C2B"/>
</dbReference>
<dbReference type="SUPFAM" id="SSF49562">
    <property type="entry name" value="C2 domain (Calcium/lipid-binding domain, CaLB)"/>
    <property type="match status" value="3"/>
</dbReference>
<evidence type="ECO:0000256" key="12">
    <source>
        <dbReference type="ARBA" id="ARBA00023055"/>
    </source>
</evidence>
<name>A0A4U5M6L2_STECR</name>
<keyword evidence="4" id="KW-0813">Transport</keyword>
<evidence type="ECO:0000256" key="10">
    <source>
        <dbReference type="ARBA" id="ARBA00022837"/>
    </source>
</evidence>
<keyword evidence="7" id="KW-0479">Metal-binding</keyword>
<dbReference type="GO" id="GO:0005544">
    <property type="term" value="F:calcium-dependent phospholipid binding"/>
    <property type="evidence" value="ECO:0007669"/>
    <property type="project" value="TreeGrafter"/>
</dbReference>
<reference evidence="19 20" key="1">
    <citation type="journal article" date="2015" name="Genome Biol.">
        <title>Comparative genomics of Steinernema reveals deeply conserved gene regulatory networks.</title>
        <authorList>
            <person name="Dillman A.R."/>
            <person name="Macchietto M."/>
            <person name="Porter C.F."/>
            <person name="Rogers A."/>
            <person name="Williams B."/>
            <person name="Antoshechkin I."/>
            <person name="Lee M.M."/>
            <person name="Goodwin Z."/>
            <person name="Lu X."/>
            <person name="Lewis E.E."/>
            <person name="Goodrich-Blair H."/>
            <person name="Stock S.P."/>
            <person name="Adams B.J."/>
            <person name="Sternberg P.W."/>
            <person name="Mortazavi A."/>
        </authorList>
    </citation>
    <scope>NUCLEOTIDE SEQUENCE [LARGE SCALE GENOMIC DNA]</scope>
    <source>
        <strain evidence="19 20">ALL</strain>
    </source>
</reference>
<dbReference type="InterPro" id="IPR051634">
    <property type="entry name" value="Extended_Synaptotagmin"/>
</dbReference>
<dbReference type="GO" id="GO:0035091">
    <property type="term" value="F:phosphatidylinositol binding"/>
    <property type="evidence" value="ECO:0007669"/>
    <property type="project" value="TreeGrafter"/>
</dbReference>
<sequence>MSWRNYAGQTLISVSLMLACFLVGYLNWSFLWICIFSGLHVIKTHMFIRREDKRMRLRQIVMREREVVMAQLEDLPAWVQFPDTERIEWVNKVLLQLWPYIGEYSQQFMREFIEPQVRAQMPAPFKSFKFLKIDMGDLPCRVGGLKVYTHNVGRDKIIVDMDVVYAGDADFTVQACGFVGGLNQLVVTGKLRCVCQPLLPYPPMIGGIAASFIEMPKFDFNLTGMGEFAQLPGLITAIRSIVNSQVAALCVLPNKIVVPLAPNVDVTKLYFPEPDGIIRLKIIEAKNLENRDVSFIHKGKSDPYCEIQVGSQIFRTRTINNDLNPIFNEHFEAVVDQASGQKLRIELFDEDSTGSDEELGRLSVPLDMIRQSGVLDRWFHLEGCKHGELHIKCHWLDMSTDKANLEREQWESEWLTADKPIHPAMVMVFVDNVSDLPYPKANLEPSPFVEVTLGKETQRTPVKVKTVNPLFQNKFSFFVRQPEGQELKISAIDDGTKRSLGDLTIPIRSLLTQPNLECFQQTFYLSHGVHTSPIVLTVKLRFFAPVDTQPNDGTMDHTYGNAKHIERADRTPVGPTTVESMTIGNGKQEELNITRLNPGFDMSPNHSTLGTPDSPAVDKLKALGKNGSSVSLSSKTDKKPESKLFDKLRAQKHEMIKNDREAARPENYGQICLSMWYDEMNNSLEVTIHEAKDLFPVERNGKADPYVSLRLNSVNGTPATIKKRTGKAFKTLNPQFDNQISFSIHYSDLQNYRLQFVVKDDINYGVLKKPPVLGQLEFPLQNFDKSRKLSQHWMTLQAPSQS</sequence>
<evidence type="ECO:0000256" key="15">
    <source>
        <dbReference type="SAM" id="MobiDB-lite"/>
    </source>
</evidence>
<dbReference type="InterPro" id="IPR035892">
    <property type="entry name" value="C2_domain_sf"/>
</dbReference>
<keyword evidence="8" id="KW-0677">Repeat</keyword>
<evidence type="ECO:0000256" key="9">
    <source>
        <dbReference type="ARBA" id="ARBA00022824"/>
    </source>
</evidence>
<keyword evidence="10" id="KW-0106">Calcium</keyword>
<evidence type="ECO:0000256" key="6">
    <source>
        <dbReference type="ARBA" id="ARBA00022692"/>
    </source>
</evidence>
<dbReference type="InterPro" id="IPR000008">
    <property type="entry name" value="C2_dom"/>
</dbReference>
<dbReference type="PROSITE" id="PS50004">
    <property type="entry name" value="C2"/>
    <property type="match status" value="3"/>
</dbReference>
<dbReference type="CDD" id="cd21670">
    <property type="entry name" value="SMP_ESyt"/>
    <property type="match status" value="1"/>
</dbReference>
<evidence type="ECO:0000256" key="14">
    <source>
        <dbReference type="ARBA" id="ARBA00023136"/>
    </source>
</evidence>
<dbReference type="InterPro" id="IPR037733">
    <property type="entry name" value="Ext_Synaptotagmin_C2A"/>
</dbReference>
<comment type="subcellular location">
    <subcellularLocation>
        <location evidence="1">Cell membrane</location>
        <topology evidence="1">Peripheral membrane protein</topology>
    </subcellularLocation>
    <subcellularLocation>
        <location evidence="2">Endoplasmic reticulum membrane</location>
        <topology evidence="2">Multi-pass membrane protein</topology>
    </subcellularLocation>
</comment>
<evidence type="ECO:0000256" key="4">
    <source>
        <dbReference type="ARBA" id="ARBA00022448"/>
    </source>
</evidence>
<evidence type="ECO:0000259" key="17">
    <source>
        <dbReference type="PROSITE" id="PS50004"/>
    </source>
</evidence>
<evidence type="ECO:0000256" key="16">
    <source>
        <dbReference type="SAM" id="Phobius"/>
    </source>
</evidence>
<feature type="domain" description="SMP-LTD" evidence="18">
    <location>
        <begin position="83"/>
        <end position="261"/>
    </location>
</feature>
<dbReference type="CDD" id="cd04050">
    <property type="entry name" value="C2B_Synaptotagmin-like"/>
    <property type="match status" value="1"/>
</dbReference>
<reference evidence="19 20" key="2">
    <citation type="journal article" date="2019" name="G3 (Bethesda)">
        <title>Hybrid Assembly of the Genome of the Entomopathogenic Nematode Steinernema carpocapsae Identifies the X-Chromosome.</title>
        <authorList>
            <person name="Serra L."/>
            <person name="Macchietto M."/>
            <person name="Macias-Munoz A."/>
            <person name="McGill C.J."/>
            <person name="Rodriguez I.M."/>
            <person name="Rodriguez B."/>
            <person name="Murad R."/>
            <person name="Mortazavi A."/>
        </authorList>
    </citation>
    <scope>NUCLEOTIDE SEQUENCE [LARGE SCALE GENOMIC DNA]</scope>
    <source>
        <strain evidence="19 20">ALL</strain>
    </source>
</reference>
<evidence type="ECO:0008006" key="21">
    <source>
        <dbReference type="Google" id="ProtNLM"/>
    </source>
</evidence>
<evidence type="ECO:0000256" key="1">
    <source>
        <dbReference type="ARBA" id="ARBA00004202"/>
    </source>
</evidence>
<dbReference type="GO" id="GO:0061817">
    <property type="term" value="P:endoplasmic reticulum-plasma membrane tethering"/>
    <property type="evidence" value="ECO:0007669"/>
    <property type="project" value="InterPro"/>
</dbReference>
<dbReference type="Proteomes" id="UP000298663">
    <property type="component" value="Unassembled WGS sequence"/>
</dbReference>
<dbReference type="InterPro" id="IPR031468">
    <property type="entry name" value="SMP_LBD"/>
</dbReference>
<gene>
    <name evidence="19" type="ORF">L596_024763</name>
</gene>
<keyword evidence="11 16" id="KW-1133">Transmembrane helix</keyword>
<keyword evidence="14 16" id="KW-0472">Membrane</keyword>
<feature type="domain" description="C2" evidence="17">
    <location>
        <begin position="260"/>
        <end position="379"/>
    </location>
</feature>
<evidence type="ECO:0000256" key="7">
    <source>
        <dbReference type="ARBA" id="ARBA00022723"/>
    </source>
</evidence>
<evidence type="ECO:0000256" key="13">
    <source>
        <dbReference type="ARBA" id="ARBA00023121"/>
    </source>
</evidence>
<feature type="domain" description="C2" evidence="17">
    <location>
        <begin position="404"/>
        <end position="530"/>
    </location>
</feature>
<evidence type="ECO:0000256" key="11">
    <source>
        <dbReference type="ARBA" id="ARBA00022989"/>
    </source>
</evidence>
<feature type="transmembrane region" description="Helical" evidence="16">
    <location>
        <begin position="30"/>
        <end position="48"/>
    </location>
</feature>
<dbReference type="PANTHER" id="PTHR45761">
    <property type="entry name" value="EXTENDED SYNAPTOTAGMIN-LIKE PROTEIN 2, ISOFORM C"/>
    <property type="match status" value="1"/>
</dbReference>
<evidence type="ECO:0000256" key="5">
    <source>
        <dbReference type="ARBA" id="ARBA00022475"/>
    </source>
</evidence>
<proteinExistence type="inferred from homology"/>
<dbReference type="GO" id="GO:0005789">
    <property type="term" value="C:endoplasmic reticulum membrane"/>
    <property type="evidence" value="ECO:0007669"/>
    <property type="project" value="UniProtKB-SubCell"/>
</dbReference>
<dbReference type="CDD" id="cd08391">
    <property type="entry name" value="C2A_C2C_Synaptotagmin_like"/>
    <property type="match status" value="1"/>
</dbReference>
<feature type="region of interest" description="Disordered" evidence="15">
    <location>
        <begin position="597"/>
        <end position="616"/>
    </location>
</feature>
<dbReference type="Gene3D" id="2.60.40.150">
    <property type="entry name" value="C2 domain"/>
    <property type="match status" value="3"/>
</dbReference>
<dbReference type="PANTHER" id="PTHR45761:SF1">
    <property type="entry name" value="EXTENDED SYNAPTOTAGMIN-LIKE PROTEIN 2, ISOFORM C"/>
    <property type="match status" value="1"/>
</dbReference>
<dbReference type="EMBL" id="AZBU02000009">
    <property type="protein sequence ID" value="TKR64183.1"/>
    <property type="molecule type" value="Genomic_DNA"/>
</dbReference>
<organism evidence="19 20">
    <name type="scientific">Steinernema carpocapsae</name>
    <name type="common">Entomopathogenic nematode</name>
    <dbReference type="NCBI Taxonomy" id="34508"/>
    <lineage>
        <taxon>Eukaryota</taxon>
        <taxon>Metazoa</taxon>
        <taxon>Ecdysozoa</taxon>
        <taxon>Nematoda</taxon>
        <taxon>Chromadorea</taxon>
        <taxon>Rhabditida</taxon>
        <taxon>Tylenchina</taxon>
        <taxon>Panagrolaimomorpha</taxon>
        <taxon>Strongyloidoidea</taxon>
        <taxon>Steinernematidae</taxon>
        <taxon>Steinernema</taxon>
    </lineage>
</organism>
<feature type="domain" description="C2" evidence="17">
    <location>
        <begin position="667"/>
        <end position="794"/>
    </location>
</feature>
<comment type="similarity">
    <text evidence="3">Belongs to the extended synaptotagmin family.</text>
</comment>
<keyword evidence="5" id="KW-1003">Cell membrane</keyword>
<dbReference type="InterPro" id="IPR039010">
    <property type="entry name" value="Synaptotagmin_SMP"/>
</dbReference>
<evidence type="ECO:0000259" key="18">
    <source>
        <dbReference type="PROSITE" id="PS51847"/>
    </source>
</evidence>
<accession>A0A4U5M6L2</accession>
<dbReference type="GO" id="GO:0005509">
    <property type="term" value="F:calcium ion binding"/>
    <property type="evidence" value="ECO:0007669"/>
    <property type="project" value="TreeGrafter"/>
</dbReference>
<keyword evidence="6 16" id="KW-0812">Transmembrane</keyword>
<keyword evidence="20" id="KW-1185">Reference proteome</keyword>
<evidence type="ECO:0000313" key="20">
    <source>
        <dbReference type="Proteomes" id="UP000298663"/>
    </source>
</evidence>
<dbReference type="FunFam" id="2.60.40.150:FF:000025">
    <property type="entry name" value="Extended synaptotagmin 2"/>
    <property type="match status" value="1"/>
</dbReference>